<evidence type="ECO:0000256" key="3">
    <source>
        <dbReference type="ARBA" id="ARBA00012922"/>
    </source>
</evidence>
<comment type="similarity">
    <text evidence="2">Belongs to the amidase family.</text>
</comment>
<evidence type="ECO:0000313" key="8">
    <source>
        <dbReference type="EMBL" id="KAF2674562.1"/>
    </source>
</evidence>
<feature type="binding site" evidence="6">
    <location>
        <position position="181"/>
    </location>
    <ligand>
        <name>substrate</name>
    </ligand>
</feature>
<keyword evidence="4" id="KW-0378">Hydrolase</keyword>
<dbReference type="InterPro" id="IPR036928">
    <property type="entry name" value="AS_sf"/>
</dbReference>
<organism evidence="8 9">
    <name type="scientific">Microthyrium microscopicum</name>
    <dbReference type="NCBI Taxonomy" id="703497"/>
    <lineage>
        <taxon>Eukaryota</taxon>
        <taxon>Fungi</taxon>
        <taxon>Dikarya</taxon>
        <taxon>Ascomycota</taxon>
        <taxon>Pezizomycotina</taxon>
        <taxon>Dothideomycetes</taxon>
        <taxon>Dothideomycetes incertae sedis</taxon>
        <taxon>Microthyriales</taxon>
        <taxon>Microthyriaceae</taxon>
        <taxon>Microthyrium</taxon>
    </lineage>
</organism>
<evidence type="ECO:0000313" key="9">
    <source>
        <dbReference type="Proteomes" id="UP000799302"/>
    </source>
</evidence>
<feature type="binding site" evidence="6">
    <location>
        <position position="207"/>
    </location>
    <ligand>
        <name>substrate</name>
    </ligand>
</feature>
<protein>
    <recommendedName>
        <fullName evidence="3">amidase</fullName>
        <ecNumber evidence="3">3.5.1.4</ecNumber>
    </recommendedName>
</protein>
<dbReference type="InterPro" id="IPR020556">
    <property type="entry name" value="Amidase_CS"/>
</dbReference>
<feature type="active site" description="Charge relay system" evidence="5">
    <location>
        <position position="207"/>
    </location>
</feature>
<proteinExistence type="inferred from homology"/>
<evidence type="ECO:0000259" key="7">
    <source>
        <dbReference type="Pfam" id="PF01425"/>
    </source>
</evidence>
<dbReference type="PANTHER" id="PTHR46072:SF11">
    <property type="entry name" value="AMIDASE-RELATED"/>
    <property type="match status" value="1"/>
</dbReference>
<dbReference type="PANTHER" id="PTHR46072">
    <property type="entry name" value="AMIDASE-RELATED-RELATED"/>
    <property type="match status" value="1"/>
</dbReference>
<accession>A0A6A6UQM1</accession>
<feature type="binding site" evidence="6">
    <location>
        <begin position="228"/>
        <end position="231"/>
    </location>
    <ligand>
        <name>substrate</name>
    </ligand>
</feature>
<evidence type="ECO:0000256" key="5">
    <source>
        <dbReference type="PIRSR" id="PIRSR001221-1"/>
    </source>
</evidence>
<dbReference type="GO" id="GO:0004040">
    <property type="term" value="F:amidase activity"/>
    <property type="evidence" value="ECO:0007669"/>
    <property type="project" value="UniProtKB-EC"/>
</dbReference>
<feature type="active site" description="Acyl-ester intermediate" evidence="5">
    <location>
        <position position="231"/>
    </location>
</feature>
<dbReference type="SUPFAM" id="SSF75304">
    <property type="entry name" value="Amidase signature (AS) enzymes"/>
    <property type="match status" value="1"/>
</dbReference>
<comment type="catalytic activity">
    <reaction evidence="1">
        <text>a monocarboxylic acid amide + H2O = a monocarboxylate + NH4(+)</text>
        <dbReference type="Rhea" id="RHEA:12020"/>
        <dbReference type="ChEBI" id="CHEBI:15377"/>
        <dbReference type="ChEBI" id="CHEBI:28938"/>
        <dbReference type="ChEBI" id="CHEBI:35757"/>
        <dbReference type="ChEBI" id="CHEBI:83628"/>
        <dbReference type="EC" id="3.5.1.4"/>
    </reaction>
</comment>
<gene>
    <name evidence="8" type="ORF">BT63DRAFT_13900</name>
</gene>
<evidence type="ECO:0000256" key="6">
    <source>
        <dbReference type="PIRSR" id="PIRSR001221-2"/>
    </source>
</evidence>
<feature type="domain" description="Amidase" evidence="7">
    <location>
        <begin position="76"/>
        <end position="520"/>
    </location>
</feature>
<dbReference type="InterPro" id="IPR023631">
    <property type="entry name" value="Amidase_dom"/>
</dbReference>
<dbReference type="OrthoDB" id="6428749at2759"/>
<evidence type="ECO:0000256" key="1">
    <source>
        <dbReference type="ARBA" id="ARBA00001311"/>
    </source>
</evidence>
<feature type="active site" description="Charge relay system" evidence="5">
    <location>
        <position position="132"/>
    </location>
</feature>
<dbReference type="Gene3D" id="3.90.1300.10">
    <property type="entry name" value="Amidase signature (AS) domain"/>
    <property type="match status" value="1"/>
</dbReference>
<dbReference type="EMBL" id="MU004230">
    <property type="protein sequence ID" value="KAF2674562.1"/>
    <property type="molecule type" value="Genomic_DNA"/>
</dbReference>
<dbReference type="Proteomes" id="UP000799302">
    <property type="component" value="Unassembled WGS sequence"/>
</dbReference>
<name>A0A6A6UQM1_9PEZI</name>
<dbReference type="AlphaFoldDB" id="A0A6A6UQM1"/>
<dbReference type="PIRSF" id="PIRSF001221">
    <property type="entry name" value="Amidase_fungi"/>
    <property type="match status" value="1"/>
</dbReference>
<keyword evidence="9" id="KW-1185">Reference proteome</keyword>
<sequence length="530" mass="57602">MAKWEEIAASKRASLLKSIPQEWRIPDHIKPADDVLDVSSFQKTSGWFTENELEITGQTVEQLLNKLASGALSSLDVTKAFCKAASAAHQLTNCLSETMFESALKDAQELDEHYKQTGKLKGPFHGLPISLKDNFHYEGKDSTLGFVSLANTPALTNSPLVDLLKAAGAVLYVKTNVPTAMMIAESVNNLFGRTVNPLNRKLTSGGSSGGESALIAFRGSPTGVGSDIGGSLRIPAAMTGLVTLRPSYGRFPTIGTQSGLAGQEAVQSVNGPLAHTLQDVELYCKGVVGCKPWNLDPGMIPLEWRKVTSPKKLKIGVLWDDGVVTPTPPITRALHETVKKLKAAGHEVVDWAPTGHGELVTILGKLFLADGGRSVEKLLAPVEEPIRPEMMAYKDASELGVHDMWQLQLERTLWRAKYLDRLVKAGLDAILAPTTPYAAVEHDYFKYVGYTGVWNVLDYSAVSFPTGLTADHELDANYSSDQSLGKECAEIRELYNAKNIHGMPISLQLIARRLEEEKVLAMTKTVLDAL</sequence>
<reference evidence="8" key="1">
    <citation type="journal article" date="2020" name="Stud. Mycol.">
        <title>101 Dothideomycetes genomes: a test case for predicting lifestyles and emergence of pathogens.</title>
        <authorList>
            <person name="Haridas S."/>
            <person name="Albert R."/>
            <person name="Binder M."/>
            <person name="Bloem J."/>
            <person name="Labutti K."/>
            <person name="Salamov A."/>
            <person name="Andreopoulos B."/>
            <person name="Baker S."/>
            <person name="Barry K."/>
            <person name="Bills G."/>
            <person name="Bluhm B."/>
            <person name="Cannon C."/>
            <person name="Castanera R."/>
            <person name="Culley D."/>
            <person name="Daum C."/>
            <person name="Ezra D."/>
            <person name="Gonzalez J."/>
            <person name="Henrissat B."/>
            <person name="Kuo A."/>
            <person name="Liang C."/>
            <person name="Lipzen A."/>
            <person name="Lutzoni F."/>
            <person name="Magnuson J."/>
            <person name="Mondo S."/>
            <person name="Nolan M."/>
            <person name="Ohm R."/>
            <person name="Pangilinan J."/>
            <person name="Park H.-J."/>
            <person name="Ramirez L."/>
            <person name="Alfaro M."/>
            <person name="Sun H."/>
            <person name="Tritt A."/>
            <person name="Yoshinaga Y."/>
            <person name="Zwiers L.-H."/>
            <person name="Turgeon B."/>
            <person name="Goodwin S."/>
            <person name="Spatafora J."/>
            <person name="Crous P."/>
            <person name="Grigoriev I."/>
        </authorList>
    </citation>
    <scope>NUCLEOTIDE SEQUENCE</scope>
    <source>
        <strain evidence="8">CBS 115976</strain>
    </source>
</reference>
<evidence type="ECO:0000256" key="2">
    <source>
        <dbReference type="ARBA" id="ARBA00009199"/>
    </source>
</evidence>
<dbReference type="Pfam" id="PF01425">
    <property type="entry name" value="Amidase"/>
    <property type="match status" value="1"/>
</dbReference>
<evidence type="ECO:0000256" key="4">
    <source>
        <dbReference type="ARBA" id="ARBA00022801"/>
    </source>
</evidence>
<dbReference type="PROSITE" id="PS00571">
    <property type="entry name" value="AMIDASES"/>
    <property type="match status" value="1"/>
</dbReference>
<dbReference type="EC" id="3.5.1.4" evidence="3"/>